<organism evidence="7 8">
    <name type="scientific">Sphingomonas turrisvirgatae</name>
    <dbReference type="NCBI Taxonomy" id="1888892"/>
    <lineage>
        <taxon>Bacteria</taxon>
        <taxon>Pseudomonadati</taxon>
        <taxon>Pseudomonadota</taxon>
        <taxon>Alphaproteobacteria</taxon>
        <taxon>Sphingomonadales</taxon>
        <taxon>Sphingomonadaceae</taxon>
        <taxon>Sphingomonas</taxon>
    </lineage>
</organism>
<dbReference type="CDD" id="cd03479">
    <property type="entry name" value="Rieske_RO_Alpha_PhDO_like"/>
    <property type="match status" value="1"/>
</dbReference>
<dbReference type="PROSITE" id="PS51296">
    <property type="entry name" value="RIESKE"/>
    <property type="match status" value="1"/>
</dbReference>
<evidence type="ECO:0000259" key="6">
    <source>
        <dbReference type="PROSITE" id="PS51296"/>
    </source>
</evidence>
<evidence type="ECO:0000256" key="5">
    <source>
        <dbReference type="ARBA" id="ARBA00023014"/>
    </source>
</evidence>
<keyword evidence="4" id="KW-0408">Iron</keyword>
<dbReference type="Gene3D" id="2.20.25.680">
    <property type="match status" value="1"/>
</dbReference>
<name>A0A1E3LWK0_9SPHN</name>
<keyword evidence="2" id="KW-0479">Metal-binding</keyword>
<sequence>MTPQLNDVLCRVEGAAPMGKIMRAHWMPACMIEEVAEPDGAPVRARLLGENLVVFRGTDGRVGALEEQCPHRRASLYFGRNEEGGLRCLYHGWKFDVEGNVLDMACEPSAERVCRQAKHRSYPVREAGGFVWVWMGDPEAPSDFDMPAWAPTPDTRISIVKMHVDCNWAQVLEGSIDSAHSSSLHSTNMPSAADVDGSTATDEAWFRPTVDKAPRIESEVTSYGFRYAAIRRPLVNEETHQYVRSTLFVAPFTVLIPPNDQYNLAQMLVPIDDVNCMFYWIAWHETKGIEQEAWRRFCAARVGVDLDANYRKLRNASNDYMQDREAMKNGDFTGITGIPAQDMAMWESMGPIADRSHDMLGSSDLAIVRFRRQMLAAAKAVEAGKPAIGTAQPRIPHVKLRSFEGVIPKTVDWKTLDARRYQEKREIVVENV</sequence>
<dbReference type="PANTHER" id="PTHR21266">
    <property type="entry name" value="IRON-SULFUR DOMAIN CONTAINING PROTEIN"/>
    <property type="match status" value="1"/>
</dbReference>
<evidence type="ECO:0000256" key="3">
    <source>
        <dbReference type="ARBA" id="ARBA00023002"/>
    </source>
</evidence>
<keyword evidence="8" id="KW-1185">Reference proteome</keyword>
<dbReference type="AlphaFoldDB" id="A0A1E3LWK0"/>
<evidence type="ECO:0000256" key="1">
    <source>
        <dbReference type="ARBA" id="ARBA00022714"/>
    </source>
</evidence>
<dbReference type="Pfam" id="PF00355">
    <property type="entry name" value="Rieske"/>
    <property type="match status" value="1"/>
</dbReference>
<dbReference type="SUPFAM" id="SSF50022">
    <property type="entry name" value="ISP domain"/>
    <property type="match status" value="1"/>
</dbReference>
<dbReference type="PANTHER" id="PTHR21266:SF59">
    <property type="entry name" value="BLR4922 PROTEIN"/>
    <property type="match status" value="1"/>
</dbReference>
<evidence type="ECO:0000256" key="4">
    <source>
        <dbReference type="ARBA" id="ARBA00023004"/>
    </source>
</evidence>
<keyword evidence="5" id="KW-0411">Iron-sulfur</keyword>
<dbReference type="EMBL" id="MDDS01000019">
    <property type="protein sequence ID" value="ODP38133.1"/>
    <property type="molecule type" value="Genomic_DNA"/>
</dbReference>
<evidence type="ECO:0000313" key="8">
    <source>
        <dbReference type="Proteomes" id="UP000094487"/>
    </source>
</evidence>
<dbReference type="Proteomes" id="UP000094487">
    <property type="component" value="Unassembled WGS sequence"/>
</dbReference>
<comment type="caution">
    <text evidence="7">The sequence shown here is derived from an EMBL/GenBank/DDBJ whole genome shotgun (WGS) entry which is preliminary data.</text>
</comment>
<keyword evidence="1" id="KW-0001">2Fe-2S</keyword>
<dbReference type="SUPFAM" id="SSF55961">
    <property type="entry name" value="Bet v1-like"/>
    <property type="match status" value="1"/>
</dbReference>
<proteinExistence type="predicted"/>
<dbReference type="GO" id="GO:0051537">
    <property type="term" value="F:2 iron, 2 sulfur cluster binding"/>
    <property type="evidence" value="ECO:0007669"/>
    <property type="project" value="UniProtKB-KW"/>
</dbReference>
<evidence type="ECO:0000256" key="2">
    <source>
        <dbReference type="ARBA" id="ARBA00022723"/>
    </source>
</evidence>
<dbReference type="InterPro" id="IPR036922">
    <property type="entry name" value="Rieske_2Fe-2S_sf"/>
</dbReference>
<dbReference type="InterPro" id="IPR015881">
    <property type="entry name" value="ARHD_Rieske_2Fe_2S"/>
</dbReference>
<gene>
    <name evidence="7" type="ORF">BFL28_15520</name>
</gene>
<keyword evidence="3" id="KW-0560">Oxidoreductase</keyword>
<dbReference type="InterPro" id="IPR017941">
    <property type="entry name" value="Rieske_2Fe-2S"/>
</dbReference>
<dbReference type="GO" id="GO:0016491">
    <property type="term" value="F:oxidoreductase activity"/>
    <property type="evidence" value="ECO:0007669"/>
    <property type="project" value="UniProtKB-KW"/>
</dbReference>
<dbReference type="Pfam" id="PF19301">
    <property type="entry name" value="LigXa_C"/>
    <property type="match status" value="1"/>
</dbReference>
<reference evidence="7 8" key="1">
    <citation type="submission" date="2016-08" db="EMBL/GenBank/DDBJ databases">
        <title>Draft genome of the agarase producing Sphingomonas sp. MCT13.</title>
        <authorList>
            <person name="D'Andrea M.M."/>
            <person name="Rossolini G.M."/>
            <person name="Thaller M.C."/>
        </authorList>
    </citation>
    <scope>NUCLEOTIDE SEQUENCE [LARGE SCALE GENOMIC DNA]</scope>
    <source>
        <strain evidence="7 8">MCT13</strain>
    </source>
</reference>
<feature type="domain" description="Rieske" evidence="6">
    <location>
        <begin position="26"/>
        <end position="133"/>
    </location>
</feature>
<dbReference type="InterPro" id="IPR050584">
    <property type="entry name" value="Cholesterol_7-desaturase"/>
</dbReference>
<dbReference type="GO" id="GO:0005506">
    <property type="term" value="F:iron ion binding"/>
    <property type="evidence" value="ECO:0007669"/>
    <property type="project" value="InterPro"/>
</dbReference>
<dbReference type="Gene3D" id="2.20.25.10">
    <property type="match status" value="1"/>
</dbReference>
<dbReference type="STRING" id="1888892.BFL28_15520"/>
<dbReference type="Gene3D" id="3.90.380.10">
    <property type="entry name" value="Naphthalene 1,2-dioxygenase Alpha Subunit, Chain A, domain 1"/>
    <property type="match status" value="1"/>
</dbReference>
<dbReference type="PROSITE" id="PS00570">
    <property type="entry name" value="RING_HYDROXYL_ALPHA"/>
    <property type="match status" value="1"/>
</dbReference>
<protein>
    <submittedName>
        <fullName evidence="7">MarR family transcriptional regulator</fullName>
    </submittedName>
</protein>
<dbReference type="InterPro" id="IPR045623">
    <property type="entry name" value="LigXa_C"/>
</dbReference>
<evidence type="ECO:0000313" key="7">
    <source>
        <dbReference type="EMBL" id="ODP38133.1"/>
    </source>
</evidence>
<accession>A0A1E3LWK0</accession>